<dbReference type="PANTHER" id="PTHR11461:SF204">
    <property type="entry name" value="SERPIN B6"/>
    <property type="match status" value="1"/>
</dbReference>
<protein>
    <recommendedName>
        <fullName evidence="8">Serpin B6</fullName>
    </recommendedName>
</protein>
<dbReference type="FunCoup" id="G3VJ13">
    <property type="interactions" value="302"/>
</dbReference>
<proteinExistence type="inferred from homology"/>
<evidence type="ECO:0000259" key="9">
    <source>
        <dbReference type="SMART" id="SM00093"/>
    </source>
</evidence>
<comment type="similarity">
    <text evidence="2">Belongs to the serpin family. Ov-serpin subfamily.</text>
</comment>
<dbReference type="Proteomes" id="UP000007648">
    <property type="component" value="Unassembled WGS sequence"/>
</dbReference>
<dbReference type="GO" id="GO:0005615">
    <property type="term" value="C:extracellular space"/>
    <property type="evidence" value="ECO:0007669"/>
    <property type="project" value="InterPro"/>
</dbReference>
<dbReference type="PROSITE" id="PS00284">
    <property type="entry name" value="SERPIN"/>
    <property type="match status" value="1"/>
</dbReference>
<keyword evidence="5" id="KW-0722">Serine protease inhibitor</keyword>
<dbReference type="GO" id="GO:0005737">
    <property type="term" value="C:cytoplasm"/>
    <property type="evidence" value="ECO:0007669"/>
    <property type="project" value="UniProtKB-SubCell"/>
</dbReference>
<sequence>MAVLSEAINTFTLNVFKEISEKDSSQNVFYSPLSLYCALAMVLEGAKGNTAAQIQQVLGTKRKQINKKANHMKYYVRHSFQSFLAEANKSIDHCLLRIANRLFGEKTHDFISSFKESCQKFYHSNVEELDFANASEEARKYINKWTEEKTEDLIQELLSNDSINPWTSLVLVNAIYFKGKWEKKFDKNRTREEMFKISKQKPVQMMFLKSRFRMRHIEDVSTQVLVLPYVGGQMDMVIFLPDENTDLKMLEQGLTPEKLTDWLKPERMKMTEVGVYLPRFKLEENLDMENILQKLGMSDAFDMSKADFSGISAGKDLFLSKVSHKAFVEVNEESTEAAAATVVGLRGSCLCSFFVVDHPFLFLIRDNSSKTILFWGKVISP</sequence>
<name>G3VJ13_SARHA</name>
<keyword evidence="6" id="KW-0007">Acetylation</keyword>
<dbReference type="Gene3D" id="3.30.497.10">
    <property type="entry name" value="Antithrombin, subunit I, domain 2"/>
    <property type="match status" value="1"/>
</dbReference>
<dbReference type="PANTHER" id="PTHR11461">
    <property type="entry name" value="SERINE PROTEASE INHIBITOR, SERPIN"/>
    <property type="match status" value="1"/>
</dbReference>
<dbReference type="SMART" id="SM00093">
    <property type="entry name" value="SERPIN"/>
    <property type="match status" value="1"/>
</dbReference>
<dbReference type="InterPro" id="IPR023796">
    <property type="entry name" value="Serpin_dom"/>
</dbReference>
<evidence type="ECO:0000313" key="11">
    <source>
        <dbReference type="Proteomes" id="UP000007648"/>
    </source>
</evidence>
<keyword evidence="11" id="KW-1185">Reference proteome</keyword>
<evidence type="ECO:0000256" key="3">
    <source>
        <dbReference type="ARBA" id="ARBA00022490"/>
    </source>
</evidence>
<dbReference type="InterPro" id="IPR000215">
    <property type="entry name" value="Serpin_fam"/>
</dbReference>
<dbReference type="FunFam" id="3.30.497.10:FF:000001">
    <property type="entry name" value="Serine protease inhibitor"/>
    <property type="match status" value="1"/>
</dbReference>
<dbReference type="CDD" id="cd19956">
    <property type="entry name" value="serpinB"/>
    <property type="match status" value="1"/>
</dbReference>
<reference evidence="10" key="2">
    <citation type="submission" date="2025-08" db="UniProtKB">
        <authorList>
            <consortium name="Ensembl"/>
        </authorList>
    </citation>
    <scope>IDENTIFICATION</scope>
</reference>
<dbReference type="SUPFAM" id="SSF56574">
    <property type="entry name" value="Serpins"/>
    <property type="match status" value="1"/>
</dbReference>
<dbReference type="InterPro" id="IPR036186">
    <property type="entry name" value="Serpin_sf"/>
</dbReference>
<keyword evidence="4" id="KW-0646">Protease inhibitor</keyword>
<evidence type="ECO:0000256" key="2">
    <source>
        <dbReference type="ARBA" id="ARBA00006426"/>
    </source>
</evidence>
<comment type="subcellular location">
    <subcellularLocation>
        <location evidence="1">Cytoplasm</location>
    </subcellularLocation>
</comment>
<dbReference type="Ensembl" id="ENSSHAT00000003204.2">
    <property type="protein sequence ID" value="ENSSHAP00000003168.2"/>
    <property type="gene ID" value="ENSSHAG00000001450.2"/>
</dbReference>
<evidence type="ECO:0000256" key="4">
    <source>
        <dbReference type="ARBA" id="ARBA00022690"/>
    </source>
</evidence>
<dbReference type="GeneTree" id="ENSGT00940000154835"/>
<feature type="domain" description="Serpin" evidence="9">
    <location>
        <begin position="13"/>
        <end position="381"/>
    </location>
</feature>
<evidence type="ECO:0000256" key="8">
    <source>
        <dbReference type="ARBA" id="ARBA00039202"/>
    </source>
</evidence>
<organism evidence="10 11">
    <name type="scientific">Sarcophilus harrisii</name>
    <name type="common">Tasmanian devil</name>
    <name type="synonym">Sarcophilus laniarius</name>
    <dbReference type="NCBI Taxonomy" id="9305"/>
    <lineage>
        <taxon>Eukaryota</taxon>
        <taxon>Metazoa</taxon>
        <taxon>Chordata</taxon>
        <taxon>Craniata</taxon>
        <taxon>Vertebrata</taxon>
        <taxon>Euteleostomi</taxon>
        <taxon>Mammalia</taxon>
        <taxon>Metatheria</taxon>
        <taxon>Dasyuromorphia</taxon>
        <taxon>Dasyuridae</taxon>
        <taxon>Sarcophilus</taxon>
    </lineage>
</organism>
<reference evidence="10 11" key="1">
    <citation type="journal article" date="2011" name="Proc. Natl. Acad. Sci. U.S.A.">
        <title>Genetic diversity and population structure of the endangered marsupial Sarcophilus harrisii (Tasmanian devil).</title>
        <authorList>
            <person name="Miller W."/>
            <person name="Hayes V.M."/>
            <person name="Ratan A."/>
            <person name="Petersen D.C."/>
            <person name="Wittekindt N.E."/>
            <person name="Miller J."/>
            <person name="Walenz B."/>
            <person name="Knight J."/>
            <person name="Qi J."/>
            <person name="Zhao F."/>
            <person name="Wang Q."/>
            <person name="Bedoya-Reina O.C."/>
            <person name="Katiyar N."/>
            <person name="Tomsho L.P."/>
            <person name="Kasson L.M."/>
            <person name="Hardie R.A."/>
            <person name="Woodbridge P."/>
            <person name="Tindall E.A."/>
            <person name="Bertelsen M.F."/>
            <person name="Dixon D."/>
            <person name="Pyecroft S."/>
            <person name="Helgen K.M."/>
            <person name="Lesk A.M."/>
            <person name="Pringle T.H."/>
            <person name="Patterson N."/>
            <person name="Zhang Y."/>
            <person name="Kreiss A."/>
            <person name="Woods G.M."/>
            <person name="Jones M.E."/>
            <person name="Schuster S.C."/>
        </authorList>
    </citation>
    <scope>NUCLEOTIDE SEQUENCE [LARGE SCALE GENOMIC DNA]</scope>
</reference>
<keyword evidence="3" id="KW-0963">Cytoplasm</keyword>
<accession>G3VJ13</accession>
<dbReference type="GO" id="GO:0004867">
    <property type="term" value="F:serine-type endopeptidase inhibitor activity"/>
    <property type="evidence" value="ECO:0007669"/>
    <property type="project" value="UniProtKB-KW"/>
</dbReference>
<evidence type="ECO:0000256" key="7">
    <source>
        <dbReference type="ARBA" id="ARBA00038828"/>
    </source>
</evidence>
<dbReference type="InterPro" id="IPR042178">
    <property type="entry name" value="Serpin_sf_1"/>
</dbReference>
<comment type="subunit">
    <text evidence="7">Forms a complex with the monomeric form of beta-tryptase.</text>
</comment>
<evidence type="ECO:0000313" key="10">
    <source>
        <dbReference type="Ensembl" id="ENSSHAP00000003168.2"/>
    </source>
</evidence>
<dbReference type="Pfam" id="PF00079">
    <property type="entry name" value="Serpin"/>
    <property type="match status" value="1"/>
</dbReference>
<evidence type="ECO:0000256" key="6">
    <source>
        <dbReference type="ARBA" id="ARBA00022990"/>
    </source>
</evidence>
<dbReference type="AlphaFoldDB" id="G3VJ13"/>
<dbReference type="eggNOG" id="KOG2392">
    <property type="taxonomic scope" value="Eukaryota"/>
</dbReference>
<dbReference type="FunFam" id="2.30.39.10:FF:000001">
    <property type="entry name" value="Serpin family B member 2"/>
    <property type="match status" value="1"/>
</dbReference>
<reference evidence="10" key="3">
    <citation type="submission" date="2025-09" db="UniProtKB">
        <authorList>
            <consortium name="Ensembl"/>
        </authorList>
    </citation>
    <scope>IDENTIFICATION</scope>
</reference>
<gene>
    <name evidence="10" type="primary">LOC100914021</name>
</gene>
<dbReference type="Gene3D" id="2.30.39.10">
    <property type="entry name" value="Alpha-1-antitrypsin, domain 1"/>
    <property type="match status" value="1"/>
</dbReference>
<dbReference type="STRING" id="9305.ENSSHAP00000003168"/>
<evidence type="ECO:0000256" key="5">
    <source>
        <dbReference type="ARBA" id="ARBA00022900"/>
    </source>
</evidence>
<evidence type="ECO:0000256" key="1">
    <source>
        <dbReference type="ARBA" id="ARBA00004496"/>
    </source>
</evidence>
<dbReference type="InParanoid" id="G3VJ13"/>
<dbReference type="InterPro" id="IPR042185">
    <property type="entry name" value="Serpin_sf_2"/>
</dbReference>
<dbReference type="InterPro" id="IPR023795">
    <property type="entry name" value="Serpin_CS"/>
</dbReference>